<keyword evidence="2 7" id="KW-0808">Transferase</keyword>
<dbReference type="GeneID" id="116303853"/>
<protein>
    <recommendedName>
        <fullName evidence="7">Palmitoyltransferase</fullName>
        <ecNumber evidence="7">2.3.1.225</ecNumber>
    </recommendedName>
</protein>
<evidence type="ECO:0000256" key="6">
    <source>
        <dbReference type="ARBA" id="ARBA00023315"/>
    </source>
</evidence>
<sequence>MAVFRRDPCGICCIILTYSAVIYADYCIVNHVVIPTISDRYIWGTIHVIIFNIIAFLLLFSHSRASFSDPGVVPLPTESLDFSEINKARNSENGESEWTACTKCEAYRPPRAHHCRICRRCIKKMDHHCPWINNCVGESNQKYFFLFLFYTGLLSLYAIILVAVSWTKECVQCSKEYDKRTRFSIYTIILMIESCLFGLFVMAMMCDQFSSITEDLTAIENIQKQVRTSRKPRTALLAEVFGRGSYLLWFCPCTSTTTANQVGSSGTDRFYV</sequence>
<evidence type="ECO:0000256" key="4">
    <source>
        <dbReference type="ARBA" id="ARBA00022989"/>
    </source>
</evidence>
<evidence type="ECO:0000259" key="8">
    <source>
        <dbReference type="Pfam" id="PF01529"/>
    </source>
</evidence>
<evidence type="ECO:0000256" key="5">
    <source>
        <dbReference type="ARBA" id="ARBA00023136"/>
    </source>
</evidence>
<keyword evidence="3 7" id="KW-0812">Transmembrane</keyword>
<keyword evidence="6 7" id="KW-0012">Acyltransferase</keyword>
<comment type="domain">
    <text evidence="7">The DHHC domain is required for palmitoyltransferase activity.</text>
</comment>
<proteinExistence type="inferred from homology"/>
<dbReference type="KEGG" id="aten:116303853"/>
<comment type="catalytic activity">
    <reaction evidence="7">
        <text>L-cysteinyl-[protein] + hexadecanoyl-CoA = S-hexadecanoyl-L-cysteinyl-[protein] + CoA</text>
        <dbReference type="Rhea" id="RHEA:36683"/>
        <dbReference type="Rhea" id="RHEA-COMP:10131"/>
        <dbReference type="Rhea" id="RHEA-COMP:11032"/>
        <dbReference type="ChEBI" id="CHEBI:29950"/>
        <dbReference type="ChEBI" id="CHEBI:57287"/>
        <dbReference type="ChEBI" id="CHEBI:57379"/>
        <dbReference type="ChEBI" id="CHEBI:74151"/>
        <dbReference type="EC" id="2.3.1.225"/>
    </reaction>
</comment>
<keyword evidence="4 7" id="KW-1133">Transmembrane helix</keyword>
<reference evidence="10" key="1">
    <citation type="submission" date="2025-08" db="UniProtKB">
        <authorList>
            <consortium name="RefSeq"/>
        </authorList>
    </citation>
    <scope>IDENTIFICATION</scope>
    <source>
        <tissue evidence="10">Tentacle</tissue>
    </source>
</reference>
<evidence type="ECO:0000256" key="7">
    <source>
        <dbReference type="RuleBase" id="RU079119"/>
    </source>
</evidence>
<evidence type="ECO:0000313" key="10">
    <source>
        <dbReference type="RefSeq" id="XP_031569322.1"/>
    </source>
</evidence>
<organism evidence="9 10">
    <name type="scientific">Actinia tenebrosa</name>
    <name type="common">Australian red waratah sea anemone</name>
    <dbReference type="NCBI Taxonomy" id="6105"/>
    <lineage>
        <taxon>Eukaryota</taxon>
        <taxon>Metazoa</taxon>
        <taxon>Cnidaria</taxon>
        <taxon>Anthozoa</taxon>
        <taxon>Hexacorallia</taxon>
        <taxon>Actiniaria</taxon>
        <taxon>Actiniidae</taxon>
        <taxon>Actinia</taxon>
    </lineage>
</organism>
<evidence type="ECO:0000256" key="3">
    <source>
        <dbReference type="ARBA" id="ARBA00022692"/>
    </source>
</evidence>
<dbReference type="GO" id="GO:0016020">
    <property type="term" value="C:membrane"/>
    <property type="evidence" value="ECO:0007669"/>
    <property type="project" value="UniProtKB-SubCell"/>
</dbReference>
<accession>A0A6P8IQZ0</accession>
<name>A0A6P8IQZ0_ACTTE</name>
<comment type="similarity">
    <text evidence="7">Belongs to the DHHC palmitoyltransferase family.</text>
</comment>
<gene>
    <name evidence="10" type="primary">LOC116303853</name>
</gene>
<feature type="domain" description="Palmitoyltransferase DHHC" evidence="8">
    <location>
        <begin position="97"/>
        <end position="225"/>
    </location>
</feature>
<dbReference type="Pfam" id="PF01529">
    <property type="entry name" value="DHHC"/>
    <property type="match status" value="1"/>
</dbReference>
<dbReference type="InterPro" id="IPR001594">
    <property type="entry name" value="Palmitoyltrfase_DHHC"/>
</dbReference>
<dbReference type="OrthoDB" id="331948at2759"/>
<dbReference type="RefSeq" id="XP_031569322.1">
    <property type="nucleotide sequence ID" value="XM_031713462.1"/>
</dbReference>
<comment type="subcellular location">
    <subcellularLocation>
        <location evidence="1">Membrane</location>
        <topology evidence="1">Multi-pass membrane protein</topology>
    </subcellularLocation>
</comment>
<dbReference type="Proteomes" id="UP000515163">
    <property type="component" value="Unplaced"/>
</dbReference>
<keyword evidence="9" id="KW-1185">Reference proteome</keyword>
<dbReference type="PROSITE" id="PS50216">
    <property type="entry name" value="DHHC"/>
    <property type="match status" value="1"/>
</dbReference>
<evidence type="ECO:0000313" key="9">
    <source>
        <dbReference type="Proteomes" id="UP000515163"/>
    </source>
</evidence>
<feature type="transmembrane region" description="Helical" evidence="7">
    <location>
        <begin position="40"/>
        <end position="60"/>
    </location>
</feature>
<dbReference type="PANTHER" id="PTHR12246">
    <property type="entry name" value="PALMITOYLTRANSFERASE ZDHHC16"/>
    <property type="match status" value="1"/>
</dbReference>
<evidence type="ECO:0000256" key="1">
    <source>
        <dbReference type="ARBA" id="ARBA00004141"/>
    </source>
</evidence>
<feature type="transmembrane region" description="Helical" evidence="7">
    <location>
        <begin position="183"/>
        <end position="203"/>
    </location>
</feature>
<dbReference type="InterPro" id="IPR039859">
    <property type="entry name" value="PFA4/ZDH16/20/ERF2-like"/>
</dbReference>
<feature type="transmembrane region" description="Helical" evidence="7">
    <location>
        <begin position="143"/>
        <end position="163"/>
    </location>
</feature>
<dbReference type="AlphaFoldDB" id="A0A6P8IQZ0"/>
<keyword evidence="5 7" id="KW-0472">Membrane</keyword>
<dbReference type="EC" id="2.3.1.225" evidence="7"/>
<dbReference type="InParanoid" id="A0A6P8IQZ0"/>
<dbReference type="GO" id="GO:0019706">
    <property type="term" value="F:protein-cysteine S-palmitoyltransferase activity"/>
    <property type="evidence" value="ECO:0007669"/>
    <property type="project" value="UniProtKB-EC"/>
</dbReference>
<evidence type="ECO:0000256" key="2">
    <source>
        <dbReference type="ARBA" id="ARBA00022679"/>
    </source>
</evidence>